<dbReference type="RefSeq" id="WP_013521186.1">
    <property type="nucleotide sequence ID" value="NC_014912.1"/>
</dbReference>
<geneLocation type="plasmid" evidence="1">
    <name>p1B146</name>
</geneLocation>
<keyword evidence="1" id="KW-0614">Plasmid</keyword>
<evidence type="ECO:0000313" key="1">
    <source>
        <dbReference type="EMBL" id="ADU56656.1"/>
    </source>
</evidence>
<accession>E9L6E7</accession>
<organism evidence="1">
    <name type="scientific">Corynebacterium tuberculostearicum</name>
    <dbReference type="NCBI Taxonomy" id="38304"/>
    <lineage>
        <taxon>Bacteria</taxon>
        <taxon>Bacillati</taxon>
        <taxon>Actinomycetota</taxon>
        <taxon>Actinomycetes</taxon>
        <taxon>Mycobacteriales</taxon>
        <taxon>Corynebacteriaceae</taxon>
        <taxon>Corynebacterium</taxon>
    </lineage>
</organism>
<dbReference type="EMBL" id="HM622074">
    <property type="protein sequence ID" value="ADU56656.1"/>
    <property type="molecule type" value="Genomic_DNA"/>
</dbReference>
<dbReference type="AlphaFoldDB" id="E9L6E7"/>
<reference evidence="1" key="1">
    <citation type="journal article" date="2011" name="J. Microbiol. Biotechnol.">
        <title>Characterization of novel plasmid p1B146 from Corynebacterium tuberculostearicum.</title>
        <authorList>
            <person name="Wieteska L."/>
            <person name="Szewczyk E.M."/>
            <person name="Szemraj J."/>
        </authorList>
    </citation>
    <scope>NUCLEOTIDE SEQUENCE</scope>
    <source>
        <strain evidence="1">B146</strain>
        <plasmid evidence="1">p1B146</plasmid>
    </source>
</reference>
<proteinExistence type="predicted"/>
<sequence length="132" mass="14505">MNIPNYLTPLEAFTAPMEITGPVREKKDQDGVQKRSQAFDNRLGWIVPVEVVRGTRQKRLPTGEMMDVLDTETINVSVWNNVAPQAQPGDYVSLVSPMIGSVEGNIFVQALDVKEVEEDDSLTALMGGGDDD</sequence>
<name>E9L6E7_9CORY</name>
<protein>
    <submittedName>
        <fullName evidence="1">Uncharacterized protein</fullName>
    </submittedName>
</protein>